<keyword evidence="2" id="KW-1185">Reference proteome</keyword>
<gene>
    <name evidence="1" type="ORF">CEY00_Acc23318</name>
</gene>
<dbReference type="FunCoup" id="A0A2R6Q508">
    <property type="interactions" value="690"/>
</dbReference>
<dbReference type="AlphaFoldDB" id="A0A2R6Q508"/>
<dbReference type="Proteomes" id="UP000241394">
    <property type="component" value="Chromosome LG20"/>
</dbReference>
<dbReference type="GO" id="GO:0006355">
    <property type="term" value="P:regulation of DNA-templated transcription"/>
    <property type="evidence" value="ECO:0007669"/>
    <property type="project" value="InterPro"/>
</dbReference>
<dbReference type="PANTHER" id="PTHR35133">
    <property type="entry name" value="PROTEIN EFFECTOR OF TRANSCRIPTION 2-RELATED"/>
    <property type="match status" value="1"/>
</dbReference>
<accession>A0A2R6Q508</accession>
<dbReference type="Gramene" id="PSS01962">
    <property type="protein sequence ID" value="PSS01962"/>
    <property type="gene ID" value="CEY00_Acc23318"/>
</dbReference>
<organism evidence="1 2">
    <name type="scientific">Actinidia chinensis var. chinensis</name>
    <name type="common">Chinese soft-hair kiwi</name>
    <dbReference type="NCBI Taxonomy" id="1590841"/>
    <lineage>
        <taxon>Eukaryota</taxon>
        <taxon>Viridiplantae</taxon>
        <taxon>Streptophyta</taxon>
        <taxon>Embryophyta</taxon>
        <taxon>Tracheophyta</taxon>
        <taxon>Spermatophyta</taxon>
        <taxon>Magnoliopsida</taxon>
        <taxon>eudicotyledons</taxon>
        <taxon>Gunneridae</taxon>
        <taxon>Pentapetalae</taxon>
        <taxon>asterids</taxon>
        <taxon>Ericales</taxon>
        <taxon>Actinidiaceae</taxon>
        <taxon>Actinidia</taxon>
    </lineage>
</organism>
<comment type="caution">
    <text evidence="1">The sequence shown here is derived from an EMBL/GenBank/DDBJ whole genome shotgun (WGS) entry which is preliminary data.</text>
</comment>
<protein>
    <submittedName>
        <fullName evidence="1">Protein EFFECTOR OF TRANSCRIPTION like</fullName>
    </submittedName>
</protein>
<dbReference type="OMA" id="EDYNICG"/>
<proteinExistence type="predicted"/>
<dbReference type="OrthoDB" id="1922121at2759"/>
<evidence type="ECO:0000313" key="1">
    <source>
        <dbReference type="EMBL" id="PSS01962.1"/>
    </source>
</evidence>
<dbReference type="EMBL" id="NKQK01000020">
    <property type="protein sequence ID" value="PSS01962.1"/>
    <property type="molecule type" value="Genomic_DNA"/>
</dbReference>
<name>A0A2R6Q508_ACTCC</name>
<dbReference type="PANTHER" id="PTHR35133:SF1">
    <property type="entry name" value="PROTEIN EFFECTOR OF TRANSCRIPTION 2-RELATED"/>
    <property type="match status" value="1"/>
</dbReference>
<dbReference type="InterPro" id="IPR038909">
    <property type="entry name" value="Effector_transcript"/>
</dbReference>
<dbReference type="GO" id="GO:0003677">
    <property type="term" value="F:DNA binding"/>
    <property type="evidence" value="ECO:0007669"/>
    <property type="project" value="InterPro"/>
</dbReference>
<reference evidence="1 2" key="1">
    <citation type="submission" date="2017-07" db="EMBL/GenBank/DDBJ databases">
        <title>An improved, manually edited Actinidia chinensis var. chinensis (kiwifruit) genome highlights the challenges associated with draft genomes and gene prediction in plants.</title>
        <authorList>
            <person name="Pilkington S."/>
            <person name="Crowhurst R."/>
            <person name="Hilario E."/>
            <person name="Nardozza S."/>
            <person name="Fraser L."/>
            <person name="Peng Y."/>
            <person name="Gunaseelan K."/>
            <person name="Simpson R."/>
            <person name="Tahir J."/>
            <person name="Deroles S."/>
            <person name="Templeton K."/>
            <person name="Luo Z."/>
            <person name="Davy M."/>
            <person name="Cheng C."/>
            <person name="Mcneilage M."/>
            <person name="Scaglione D."/>
            <person name="Liu Y."/>
            <person name="Zhang Q."/>
            <person name="Datson P."/>
            <person name="De Silva N."/>
            <person name="Gardiner S."/>
            <person name="Bassett H."/>
            <person name="Chagne D."/>
            <person name="Mccallum J."/>
            <person name="Dzierzon H."/>
            <person name="Deng C."/>
            <person name="Wang Y.-Y."/>
            <person name="Barron N."/>
            <person name="Manako K."/>
            <person name="Bowen J."/>
            <person name="Foster T."/>
            <person name="Erridge Z."/>
            <person name="Tiffin H."/>
            <person name="Waite C."/>
            <person name="Davies K."/>
            <person name="Grierson E."/>
            <person name="Laing W."/>
            <person name="Kirk R."/>
            <person name="Chen X."/>
            <person name="Wood M."/>
            <person name="Montefiori M."/>
            <person name="Brummell D."/>
            <person name="Schwinn K."/>
            <person name="Catanach A."/>
            <person name="Fullerton C."/>
            <person name="Li D."/>
            <person name="Meiyalaghan S."/>
            <person name="Nieuwenhuizen N."/>
            <person name="Read N."/>
            <person name="Prakash R."/>
            <person name="Hunter D."/>
            <person name="Zhang H."/>
            <person name="Mckenzie M."/>
            <person name="Knabel M."/>
            <person name="Harris A."/>
            <person name="Allan A."/>
            <person name="Chen A."/>
            <person name="Janssen B."/>
            <person name="Plunkett B."/>
            <person name="Dwamena C."/>
            <person name="Voogd C."/>
            <person name="Leif D."/>
            <person name="Lafferty D."/>
            <person name="Souleyre E."/>
            <person name="Varkonyi-Gasic E."/>
            <person name="Gambi F."/>
            <person name="Hanley J."/>
            <person name="Yao J.-L."/>
            <person name="Cheung J."/>
            <person name="David K."/>
            <person name="Warren B."/>
            <person name="Marsh K."/>
            <person name="Snowden K."/>
            <person name="Lin-Wang K."/>
            <person name="Brian L."/>
            <person name="Martinez-Sanchez M."/>
            <person name="Wang M."/>
            <person name="Ileperuma N."/>
            <person name="Macnee N."/>
            <person name="Campin R."/>
            <person name="Mcatee P."/>
            <person name="Drummond R."/>
            <person name="Espley R."/>
            <person name="Ireland H."/>
            <person name="Wu R."/>
            <person name="Atkinson R."/>
            <person name="Karunairetnam S."/>
            <person name="Bulley S."/>
            <person name="Chunkath S."/>
            <person name="Hanley Z."/>
            <person name="Storey R."/>
            <person name="Thrimawithana A."/>
            <person name="Thomson S."/>
            <person name="David C."/>
            <person name="Testolin R."/>
        </authorList>
    </citation>
    <scope>NUCLEOTIDE SEQUENCE [LARGE SCALE GENOMIC DNA]</scope>
    <source>
        <strain evidence="2">cv. Red5</strain>
        <tissue evidence="1">Young leaf</tissue>
    </source>
</reference>
<dbReference type="InParanoid" id="A0A2R6Q508"/>
<sequence>MAASTERVVSSRWKRENCNRTKHDSAFSDWKVLIGPSDWEDHSLGKEGAERYRVHNLPNCSSCSGLYELGIAVPRFCSGRETSKLDPVHIIPVYLGQAENVRTRLQRYGREGAHLENGKSFGEPNDSVRQGLGLFSEIFSRGYSVVYRWAPVKNKRDAEATEAQLLNTFDYAWNKGSNGVRRPNEILQKIDRSTSHKTLFPAVARKLLTFHQKEMGIRIESCKPFQLENSSTYSDQTNNNFLSQILKIGRSQPRVVSVRYDFNEHHSSFCGVALGHGSVCRRVPIEGRKRCAEHKGMKLNGFTSKLIAEKKSSIDEGDNCALRNDSFPICGVILDDGTTCRREPIHRRKRCEEHKGRKITWSLSIPRTESKQGVSPETPKSHELLWSPVLSETPVSDKMETICGVNLKDGTFCRRRPVIGRKRCEEHKGMRIIVSNHKTPVSDKMETICGVNLKDGTFCRRRPVIGRKRCEEHKGMRIIVSSY</sequence>
<reference evidence="2" key="2">
    <citation type="journal article" date="2018" name="BMC Genomics">
        <title>A manually annotated Actinidia chinensis var. chinensis (kiwifruit) genome highlights the challenges associated with draft genomes and gene prediction in plants.</title>
        <authorList>
            <person name="Pilkington S.M."/>
            <person name="Crowhurst R."/>
            <person name="Hilario E."/>
            <person name="Nardozza S."/>
            <person name="Fraser L."/>
            <person name="Peng Y."/>
            <person name="Gunaseelan K."/>
            <person name="Simpson R."/>
            <person name="Tahir J."/>
            <person name="Deroles S.C."/>
            <person name="Templeton K."/>
            <person name="Luo Z."/>
            <person name="Davy M."/>
            <person name="Cheng C."/>
            <person name="McNeilage M."/>
            <person name="Scaglione D."/>
            <person name="Liu Y."/>
            <person name="Zhang Q."/>
            <person name="Datson P."/>
            <person name="De Silva N."/>
            <person name="Gardiner S.E."/>
            <person name="Bassett H."/>
            <person name="Chagne D."/>
            <person name="McCallum J."/>
            <person name="Dzierzon H."/>
            <person name="Deng C."/>
            <person name="Wang Y.Y."/>
            <person name="Barron L."/>
            <person name="Manako K."/>
            <person name="Bowen J."/>
            <person name="Foster T.M."/>
            <person name="Erridge Z.A."/>
            <person name="Tiffin H."/>
            <person name="Waite C.N."/>
            <person name="Davies K.M."/>
            <person name="Grierson E.P."/>
            <person name="Laing W.A."/>
            <person name="Kirk R."/>
            <person name="Chen X."/>
            <person name="Wood M."/>
            <person name="Montefiori M."/>
            <person name="Brummell D.A."/>
            <person name="Schwinn K.E."/>
            <person name="Catanach A."/>
            <person name="Fullerton C."/>
            <person name="Li D."/>
            <person name="Meiyalaghan S."/>
            <person name="Nieuwenhuizen N."/>
            <person name="Read N."/>
            <person name="Prakash R."/>
            <person name="Hunter D."/>
            <person name="Zhang H."/>
            <person name="McKenzie M."/>
            <person name="Knabel M."/>
            <person name="Harris A."/>
            <person name="Allan A.C."/>
            <person name="Gleave A."/>
            <person name="Chen A."/>
            <person name="Janssen B.J."/>
            <person name="Plunkett B."/>
            <person name="Ampomah-Dwamena C."/>
            <person name="Voogd C."/>
            <person name="Leif D."/>
            <person name="Lafferty D."/>
            <person name="Souleyre E.J.F."/>
            <person name="Varkonyi-Gasic E."/>
            <person name="Gambi F."/>
            <person name="Hanley J."/>
            <person name="Yao J.L."/>
            <person name="Cheung J."/>
            <person name="David K.M."/>
            <person name="Warren B."/>
            <person name="Marsh K."/>
            <person name="Snowden K.C."/>
            <person name="Lin-Wang K."/>
            <person name="Brian L."/>
            <person name="Martinez-Sanchez M."/>
            <person name="Wang M."/>
            <person name="Ileperuma N."/>
            <person name="Macnee N."/>
            <person name="Campin R."/>
            <person name="McAtee P."/>
            <person name="Drummond R.S.M."/>
            <person name="Espley R.V."/>
            <person name="Ireland H.S."/>
            <person name="Wu R."/>
            <person name="Atkinson R.G."/>
            <person name="Karunairetnam S."/>
            <person name="Bulley S."/>
            <person name="Chunkath S."/>
            <person name="Hanley Z."/>
            <person name="Storey R."/>
            <person name="Thrimawithana A.H."/>
            <person name="Thomson S."/>
            <person name="David C."/>
            <person name="Testolin R."/>
            <person name="Huang H."/>
            <person name="Hellens R.P."/>
            <person name="Schaffer R.J."/>
        </authorList>
    </citation>
    <scope>NUCLEOTIDE SEQUENCE [LARGE SCALE GENOMIC DNA]</scope>
    <source>
        <strain evidence="2">cv. Red5</strain>
    </source>
</reference>
<evidence type="ECO:0000313" key="2">
    <source>
        <dbReference type="Proteomes" id="UP000241394"/>
    </source>
</evidence>
<dbReference type="Pfam" id="PF19239">
    <property type="entry name" value="GIY_YIG_domain"/>
    <property type="match status" value="1"/>
</dbReference>
<dbReference type="STRING" id="1590841.A0A2R6Q508"/>